<comment type="cofactor">
    <cofactor evidence="2 21">
        <name>NAD(+)</name>
        <dbReference type="ChEBI" id="CHEBI:57540"/>
    </cofactor>
</comment>
<comment type="catalytic activity">
    <reaction evidence="19 20">
        <text>shikimate + ATP = 3-phosphoshikimate + ADP + H(+)</text>
        <dbReference type="Rhea" id="RHEA:13121"/>
        <dbReference type="ChEBI" id="CHEBI:15378"/>
        <dbReference type="ChEBI" id="CHEBI:30616"/>
        <dbReference type="ChEBI" id="CHEBI:36208"/>
        <dbReference type="ChEBI" id="CHEBI:145989"/>
        <dbReference type="ChEBI" id="CHEBI:456216"/>
        <dbReference type="EC" id="2.7.1.71"/>
    </reaction>
</comment>
<keyword evidence="11 21" id="KW-0547">Nucleotide-binding</keyword>
<dbReference type="GO" id="GO:0005524">
    <property type="term" value="F:ATP binding"/>
    <property type="evidence" value="ECO:0007669"/>
    <property type="project" value="UniProtKB-UniRule"/>
</dbReference>
<evidence type="ECO:0000256" key="16">
    <source>
        <dbReference type="ARBA" id="ARBA00023141"/>
    </source>
</evidence>
<comment type="similarity">
    <text evidence="21">Belongs to the sugar phosphate cyclases superfamily. Dehydroquinate synthase family.</text>
</comment>
<evidence type="ECO:0000256" key="13">
    <source>
        <dbReference type="ARBA" id="ARBA00022833"/>
    </source>
</evidence>
<accession>A0A831TA39</accession>
<evidence type="ECO:0000256" key="17">
    <source>
        <dbReference type="ARBA" id="ARBA00023239"/>
    </source>
</evidence>
<organism evidence="24">
    <name type="scientific">Thermorudis peleae</name>
    <dbReference type="NCBI Taxonomy" id="1382356"/>
    <lineage>
        <taxon>Bacteria</taxon>
        <taxon>Pseudomonadati</taxon>
        <taxon>Thermomicrobiota</taxon>
        <taxon>Thermomicrobia</taxon>
        <taxon>Thermomicrobia incertae sedis</taxon>
        <taxon>Thermorudis</taxon>
    </lineage>
</organism>
<dbReference type="InterPro" id="IPR030960">
    <property type="entry name" value="DHQS/DOIS_N"/>
</dbReference>
<dbReference type="UniPathway" id="UPA00053">
    <property type="reaction ID" value="UER00085"/>
</dbReference>
<dbReference type="GO" id="GO:0003856">
    <property type="term" value="F:3-dehydroquinate synthase activity"/>
    <property type="evidence" value="ECO:0007669"/>
    <property type="project" value="UniProtKB-UniRule"/>
</dbReference>
<dbReference type="HAMAP" id="MF_00109">
    <property type="entry name" value="Shikimate_kinase"/>
    <property type="match status" value="1"/>
</dbReference>
<dbReference type="GO" id="GO:0000287">
    <property type="term" value="F:magnesium ion binding"/>
    <property type="evidence" value="ECO:0007669"/>
    <property type="project" value="UniProtKB-UniRule"/>
</dbReference>
<dbReference type="EC" id="2.7.1.71" evidence="20"/>
<dbReference type="FunFam" id="3.40.50.1970:FF:000007">
    <property type="entry name" value="Pentafunctional AROM polypeptide"/>
    <property type="match status" value="1"/>
</dbReference>
<feature type="binding site" evidence="21">
    <location>
        <position position="356"/>
    </location>
    <ligand>
        <name>NAD(+)</name>
        <dbReference type="ChEBI" id="CHEBI:57540"/>
    </ligand>
</feature>
<comment type="similarity">
    <text evidence="20">Belongs to the shikimate kinase family.</text>
</comment>
<evidence type="ECO:0000256" key="12">
    <source>
        <dbReference type="ARBA" id="ARBA00022777"/>
    </source>
</evidence>
<protein>
    <recommendedName>
        <fullName evidence="20 21">Multifunctional fusion protein</fullName>
    </recommendedName>
    <domain>
        <recommendedName>
            <fullName evidence="20">Shikimate kinase</fullName>
            <shortName evidence="20">SK</shortName>
            <ecNumber evidence="20">2.7.1.71</ecNumber>
        </recommendedName>
    </domain>
    <domain>
        <recommendedName>
            <fullName evidence="21">3-dehydroquinate synthase</fullName>
            <shortName evidence="21">DHQS</shortName>
            <ecNumber evidence="21">4.2.3.4</ecNumber>
        </recommendedName>
    </domain>
</protein>
<evidence type="ECO:0000256" key="8">
    <source>
        <dbReference type="ARBA" id="ARBA00022605"/>
    </source>
</evidence>
<evidence type="ECO:0000256" key="2">
    <source>
        <dbReference type="ARBA" id="ARBA00001911"/>
    </source>
</evidence>
<evidence type="ECO:0000256" key="18">
    <source>
        <dbReference type="ARBA" id="ARBA00023268"/>
    </source>
</evidence>
<dbReference type="Gene3D" id="3.40.50.1970">
    <property type="match status" value="1"/>
</dbReference>
<feature type="binding site" evidence="21">
    <location>
        <begin position="334"/>
        <end position="335"/>
    </location>
    <ligand>
        <name>NAD(+)</name>
        <dbReference type="ChEBI" id="CHEBI:57540"/>
    </ligand>
</feature>
<feature type="binding site" evidence="20">
    <location>
        <position position="166"/>
    </location>
    <ligand>
        <name>substrate</name>
    </ligand>
</feature>
<dbReference type="InterPro" id="IPR023000">
    <property type="entry name" value="Shikimate_kinase_CS"/>
</dbReference>
<dbReference type="InterPro" id="IPR000623">
    <property type="entry name" value="Shikimate_kinase/TSH1"/>
</dbReference>
<dbReference type="NCBIfam" id="TIGR01357">
    <property type="entry name" value="aroB"/>
    <property type="match status" value="1"/>
</dbReference>
<evidence type="ECO:0000256" key="19">
    <source>
        <dbReference type="ARBA" id="ARBA00048567"/>
    </source>
</evidence>
<keyword evidence="9 20" id="KW-0808">Transferase</keyword>
<proteinExistence type="inferred from homology"/>
<dbReference type="Pfam" id="PF24621">
    <property type="entry name" value="DHQS_C"/>
    <property type="match status" value="1"/>
</dbReference>
<keyword evidence="12 20" id="KW-0418">Kinase</keyword>
<evidence type="ECO:0000259" key="22">
    <source>
        <dbReference type="Pfam" id="PF01761"/>
    </source>
</evidence>
<evidence type="ECO:0000256" key="4">
    <source>
        <dbReference type="ARBA" id="ARBA00003485"/>
    </source>
</evidence>
<reference evidence="24" key="1">
    <citation type="journal article" date="2020" name="mSystems">
        <title>Genome- and Community-Level Interaction Insights into Carbon Utilization and Element Cycling Functions of Hydrothermarchaeota in Hydrothermal Sediment.</title>
        <authorList>
            <person name="Zhou Z."/>
            <person name="Liu Y."/>
            <person name="Xu W."/>
            <person name="Pan J."/>
            <person name="Luo Z.H."/>
            <person name="Li M."/>
        </authorList>
    </citation>
    <scope>NUCLEOTIDE SEQUENCE [LARGE SCALE GENOMIC DNA]</scope>
    <source>
        <strain evidence="24">SpSt-210</strain>
    </source>
</reference>
<feature type="domain" description="3-dehydroquinate synthase N-terminal" evidence="22">
    <location>
        <begin position="273"/>
        <end position="384"/>
    </location>
</feature>
<name>A0A831TA39_9BACT</name>
<comment type="catalytic activity">
    <reaction evidence="1 21">
        <text>7-phospho-2-dehydro-3-deoxy-D-arabino-heptonate = 3-dehydroquinate + phosphate</text>
        <dbReference type="Rhea" id="RHEA:21968"/>
        <dbReference type="ChEBI" id="CHEBI:32364"/>
        <dbReference type="ChEBI" id="CHEBI:43474"/>
        <dbReference type="ChEBI" id="CHEBI:58394"/>
        <dbReference type="EC" id="4.2.3.4"/>
    </reaction>
</comment>
<comment type="caution">
    <text evidence="21">Lacks conserved residue(s) required for the propagation of feature annotation.</text>
</comment>
<evidence type="ECO:0000256" key="3">
    <source>
        <dbReference type="ARBA" id="ARBA00001947"/>
    </source>
</evidence>
<dbReference type="InterPro" id="IPR027417">
    <property type="entry name" value="P-loop_NTPase"/>
</dbReference>
<keyword evidence="7 21" id="KW-0963">Cytoplasm</keyword>
<dbReference type="CDD" id="cd00464">
    <property type="entry name" value="SK"/>
    <property type="match status" value="1"/>
</dbReference>
<dbReference type="Pfam" id="PF01761">
    <property type="entry name" value="DHQ_synthase"/>
    <property type="match status" value="1"/>
</dbReference>
<evidence type="ECO:0000256" key="7">
    <source>
        <dbReference type="ARBA" id="ARBA00022490"/>
    </source>
</evidence>
<comment type="subcellular location">
    <subcellularLocation>
        <location evidence="21">Cytoplasm</location>
    </subcellularLocation>
</comment>
<dbReference type="GO" id="GO:0004765">
    <property type="term" value="F:shikimate kinase activity"/>
    <property type="evidence" value="ECO:0007669"/>
    <property type="project" value="UniProtKB-UniRule"/>
</dbReference>
<keyword evidence="20" id="KW-0460">Magnesium</keyword>
<comment type="pathway">
    <text evidence="5 21">Metabolic intermediate biosynthesis; chorismate biosynthesis; chorismate from D-erythrose 4-phosphate and phosphoenolpyruvate: step 2/7.</text>
</comment>
<feature type="domain" description="3-dehydroquinate synthase C-terminal" evidence="23">
    <location>
        <begin position="386"/>
        <end position="533"/>
    </location>
</feature>
<comment type="cofactor">
    <cofactor evidence="3">
        <name>Zn(2+)</name>
        <dbReference type="ChEBI" id="CHEBI:29105"/>
    </cofactor>
</comment>
<dbReference type="AlphaFoldDB" id="A0A831TA39"/>
<feature type="binding site" evidence="20">
    <location>
        <begin position="35"/>
        <end position="40"/>
    </location>
    <ligand>
        <name>ATP</name>
        <dbReference type="ChEBI" id="CHEBI:30616"/>
    </ligand>
</feature>
<dbReference type="GO" id="GO:0009073">
    <property type="term" value="P:aromatic amino acid family biosynthetic process"/>
    <property type="evidence" value="ECO:0007669"/>
    <property type="project" value="UniProtKB-KW"/>
</dbReference>
<dbReference type="Gene3D" id="3.40.50.300">
    <property type="entry name" value="P-loop containing nucleotide triphosphate hydrolases"/>
    <property type="match status" value="1"/>
</dbReference>
<dbReference type="Gene3D" id="1.20.1090.10">
    <property type="entry name" value="Dehydroquinate synthase-like - alpha domain"/>
    <property type="match status" value="1"/>
</dbReference>
<dbReference type="Pfam" id="PF01202">
    <property type="entry name" value="SKI"/>
    <property type="match status" value="1"/>
</dbReference>
<feature type="binding site" evidence="20">
    <location>
        <position position="57"/>
    </location>
    <ligand>
        <name>substrate</name>
    </ligand>
</feature>
<dbReference type="GO" id="GO:0009423">
    <property type="term" value="P:chorismate biosynthetic process"/>
    <property type="evidence" value="ECO:0007669"/>
    <property type="project" value="UniProtKB-UniRule"/>
</dbReference>
<evidence type="ECO:0000256" key="11">
    <source>
        <dbReference type="ARBA" id="ARBA00022741"/>
    </source>
</evidence>
<keyword evidence="18" id="KW-0511">Multifunctional enzyme</keyword>
<comment type="pathway">
    <text evidence="6 20">Metabolic intermediate biosynthesis; chorismate biosynthesis; chorismate from D-erythrose 4-phosphate and phosphoenolpyruvate: step 5/7.</text>
</comment>
<feature type="binding site" evidence="21">
    <location>
        <position position="459"/>
    </location>
    <ligand>
        <name>Zn(2+)</name>
        <dbReference type="ChEBI" id="CHEBI:29105"/>
    </ligand>
</feature>
<dbReference type="PANTHER" id="PTHR43622:SF7">
    <property type="entry name" value="3-DEHYDROQUINATE SYNTHASE, CHLOROPLASTIC"/>
    <property type="match status" value="1"/>
</dbReference>
<keyword evidence="21" id="KW-0170">Cobalt</keyword>
<dbReference type="SUPFAM" id="SSF52540">
    <property type="entry name" value="P-loop containing nucleoside triphosphate hydrolases"/>
    <property type="match status" value="1"/>
</dbReference>
<dbReference type="EMBL" id="DSIY01000093">
    <property type="protein sequence ID" value="HEG90613.1"/>
    <property type="molecule type" value="Genomic_DNA"/>
</dbReference>
<feature type="binding site" evidence="21">
    <location>
        <position position="474"/>
    </location>
    <ligand>
        <name>Zn(2+)</name>
        <dbReference type="ChEBI" id="CHEBI:29105"/>
    </ligand>
</feature>
<dbReference type="PRINTS" id="PR01100">
    <property type="entry name" value="SHIKIMTKNASE"/>
</dbReference>
<comment type="cofactor">
    <cofactor evidence="21">
        <name>Co(2+)</name>
        <dbReference type="ChEBI" id="CHEBI:48828"/>
    </cofactor>
    <cofactor evidence="21">
        <name>Zn(2+)</name>
        <dbReference type="ChEBI" id="CHEBI:29105"/>
    </cofactor>
    <text evidence="21">Binds 1 divalent metal cation per subunit. Can use either Co(2+) or Zn(2+).</text>
</comment>
<evidence type="ECO:0000256" key="1">
    <source>
        <dbReference type="ARBA" id="ARBA00001393"/>
    </source>
</evidence>
<feature type="binding site" evidence="21">
    <location>
        <position position="389"/>
    </location>
    <ligand>
        <name>Zn(2+)</name>
        <dbReference type="ChEBI" id="CHEBI:29105"/>
    </ligand>
</feature>
<evidence type="ECO:0000256" key="21">
    <source>
        <dbReference type="HAMAP-Rule" id="MF_00110"/>
    </source>
</evidence>
<feature type="binding site" evidence="20">
    <location>
        <position position="81"/>
    </location>
    <ligand>
        <name>substrate</name>
    </ligand>
</feature>
<keyword evidence="13 21" id="KW-0862">Zinc</keyword>
<comment type="caution">
    <text evidence="24">The sequence shown here is derived from an EMBL/GenBank/DDBJ whole genome shotgun (WGS) entry which is preliminary data.</text>
</comment>
<evidence type="ECO:0000259" key="23">
    <source>
        <dbReference type="Pfam" id="PF24621"/>
    </source>
</evidence>
<comment type="cofactor">
    <cofactor evidence="20">
        <name>Mg(2+)</name>
        <dbReference type="ChEBI" id="CHEBI:18420"/>
    </cofactor>
    <text evidence="20">Binds 1 Mg(2+) ion per subunit.</text>
</comment>
<comment type="function">
    <text evidence="4 21">Catalyzes the conversion of 3-deoxy-D-arabino-heptulosonate 7-phosphate (DAHP) to dehydroquinate (DHQ).</text>
</comment>
<evidence type="ECO:0000256" key="15">
    <source>
        <dbReference type="ARBA" id="ARBA00023027"/>
    </source>
</evidence>
<feature type="binding site" evidence="20">
    <location>
        <position position="147"/>
    </location>
    <ligand>
        <name>ATP</name>
        <dbReference type="ChEBI" id="CHEBI:30616"/>
    </ligand>
</feature>
<dbReference type="GO" id="GO:0008652">
    <property type="term" value="P:amino acid biosynthetic process"/>
    <property type="evidence" value="ECO:0007669"/>
    <property type="project" value="UniProtKB-KW"/>
</dbReference>
<keyword evidence="8 21" id="KW-0028">Amino-acid biosynthesis</keyword>
<keyword evidence="15 21" id="KW-0520">NAD</keyword>
<dbReference type="PANTHER" id="PTHR43622">
    <property type="entry name" value="3-DEHYDROQUINATE SYNTHASE"/>
    <property type="match status" value="1"/>
</dbReference>
<dbReference type="InterPro" id="IPR031322">
    <property type="entry name" value="Shikimate/glucono_kinase"/>
</dbReference>
<keyword evidence="10 21" id="KW-0479">Metal-binding</keyword>
<dbReference type="InterPro" id="IPR016037">
    <property type="entry name" value="DHQ_synth_AroB"/>
</dbReference>
<keyword evidence="17 21" id="KW-0456">Lyase</keyword>
<dbReference type="GO" id="GO:0005737">
    <property type="term" value="C:cytoplasm"/>
    <property type="evidence" value="ECO:0007669"/>
    <property type="project" value="UniProtKB-SubCell"/>
</dbReference>
<evidence type="ECO:0000256" key="10">
    <source>
        <dbReference type="ARBA" id="ARBA00022723"/>
    </source>
</evidence>
<evidence type="ECO:0000256" key="20">
    <source>
        <dbReference type="HAMAP-Rule" id="MF_00109"/>
    </source>
</evidence>
<comment type="subunit">
    <text evidence="20">Monomer.</text>
</comment>
<dbReference type="PROSITE" id="PS01128">
    <property type="entry name" value="SHIKIMATE_KINASE"/>
    <property type="match status" value="1"/>
</dbReference>
<gene>
    <name evidence="21 24" type="primary">aroB</name>
    <name evidence="20" type="synonym">aroK</name>
    <name evidence="24" type="ORF">ENP34_04105</name>
</gene>
<dbReference type="InterPro" id="IPR056179">
    <property type="entry name" value="DHQS_C"/>
</dbReference>
<keyword evidence="16 21" id="KW-0057">Aromatic amino acid biosynthesis</keyword>
<dbReference type="InterPro" id="IPR050071">
    <property type="entry name" value="Dehydroquinate_synthase"/>
</dbReference>
<dbReference type="SUPFAM" id="SSF56796">
    <property type="entry name" value="Dehydroquinate synthase-like"/>
    <property type="match status" value="1"/>
</dbReference>
<sequence>MLVVADARGYPGTRSERRPVIDTVPRRVILIGLSGTGKTSLAPLVAERLGFEPVDTDAQVEARFGCSIPEIFERYGEPVFRAAERQALLSACARERVVVATGGGVVLDEANWVAMRPASVIVHLQASPGTIVERLRRQWGHDPRSVRPLLRGDDPERRIETLWSERASLYARADLTVQTDGKSLEEIAREVEAGVRAHAQRGLVPVASIGGATGRSDVFVAPGLLAELGRLARSRWPMARTAFVVGDAAVWQHWGEEVTRALSEAGFQVRSATVPPGEESKSLAEVERLLGWLLEHRIDRGDIVVAVGGGVVGDLGGLVASLILRGVGLVQVPTSLLAMVDASVGGKTAVNHPRGKNLIGTFYQPHLVVADPRVLDTLPAAELRSGWAEVVKHAMIEVTATQQYPGVLLPLLEAAPLERDTLDPAWLTQVIRRNIEIKAAVVQADERETGLRRILNYGHTLGHAIEAAEYRYRHGEAVALGMRAVAWMAVALGLAEQELSERQNQLLDRLCLPRHFEGSADPVFDRLAYDKKAVRGELTWILPVKPGEVVVTREVPRDLVLAALHALQAGAPR</sequence>
<feature type="binding site" evidence="20">
    <location>
        <position position="39"/>
    </location>
    <ligand>
        <name>Mg(2+)</name>
        <dbReference type="ChEBI" id="CHEBI:18420"/>
    </ligand>
</feature>
<keyword evidence="14 20" id="KW-0067">ATP-binding</keyword>
<evidence type="ECO:0000256" key="6">
    <source>
        <dbReference type="ARBA" id="ARBA00004842"/>
    </source>
</evidence>
<feature type="binding site" evidence="20">
    <location>
        <position position="103"/>
    </location>
    <ligand>
        <name>substrate</name>
    </ligand>
</feature>
<feature type="binding site" evidence="21">
    <location>
        <begin position="310"/>
        <end position="314"/>
    </location>
    <ligand>
        <name>NAD(+)</name>
        <dbReference type="ChEBI" id="CHEBI:57540"/>
    </ligand>
</feature>
<dbReference type="EC" id="4.2.3.4" evidence="21"/>
<comment type="function">
    <text evidence="20">Catalyzes the specific phosphorylation of the 3-hydroxyl group of shikimic acid using ATP as a cosubstrate.</text>
</comment>
<evidence type="ECO:0000256" key="9">
    <source>
        <dbReference type="ARBA" id="ARBA00022679"/>
    </source>
</evidence>
<dbReference type="CDD" id="cd08195">
    <property type="entry name" value="DHQS"/>
    <property type="match status" value="1"/>
</dbReference>
<feature type="binding site" evidence="21">
    <location>
        <position position="347"/>
    </location>
    <ligand>
        <name>NAD(+)</name>
        <dbReference type="ChEBI" id="CHEBI:57540"/>
    </ligand>
</feature>
<evidence type="ECO:0000313" key="24">
    <source>
        <dbReference type="EMBL" id="HEG90613.1"/>
    </source>
</evidence>
<evidence type="ECO:0000256" key="14">
    <source>
        <dbReference type="ARBA" id="ARBA00022840"/>
    </source>
</evidence>
<evidence type="ECO:0000256" key="5">
    <source>
        <dbReference type="ARBA" id="ARBA00004661"/>
    </source>
</evidence>
<dbReference type="HAMAP" id="MF_00110">
    <property type="entry name" value="DHQ_synthase"/>
    <property type="match status" value="1"/>
</dbReference>